<dbReference type="EMBL" id="JAATJS010000003">
    <property type="protein sequence ID" value="NIX76809.1"/>
    <property type="molecule type" value="Genomic_DNA"/>
</dbReference>
<protein>
    <submittedName>
        <fullName evidence="1">Uncharacterized protein</fullName>
    </submittedName>
</protein>
<dbReference type="RefSeq" id="WP_167672721.1">
    <property type="nucleotide sequence ID" value="NZ_JAATJS010000003.1"/>
</dbReference>
<dbReference type="Proteomes" id="UP000707352">
    <property type="component" value="Unassembled WGS sequence"/>
</dbReference>
<sequence>MTATNELDAVLSKEDLPDEFCRLASSSAPGDKPSVASMLSGIVPSGEEDEVMCPLLLRRHLIVPAWRHSFAAGTGDRI</sequence>
<organism evidence="1 2">
    <name type="scientific">Microvirga terricola</name>
    <dbReference type="NCBI Taxonomy" id="2719797"/>
    <lineage>
        <taxon>Bacteria</taxon>
        <taxon>Pseudomonadati</taxon>
        <taxon>Pseudomonadota</taxon>
        <taxon>Alphaproteobacteria</taxon>
        <taxon>Hyphomicrobiales</taxon>
        <taxon>Methylobacteriaceae</taxon>
        <taxon>Microvirga</taxon>
    </lineage>
</organism>
<evidence type="ECO:0000313" key="2">
    <source>
        <dbReference type="Proteomes" id="UP000707352"/>
    </source>
</evidence>
<evidence type="ECO:0000313" key="1">
    <source>
        <dbReference type="EMBL" id="NIX76809.1"/>
    </source>
</evidence>
<proteinExistence type="predicted"/>
<name>A0ABX0VAD3_9HYPH</name>
<gene>
    <name evidence="1" type="ORF">HB375_09305</name>
</gene>
<keyword evidence="2" id="KW-1185">Reference proteome</keyword>
<reference evidence="1 2" key="1">
    <citation type="submission" date="2020-03" db="EMBL/GenBank/DDBJ databases">
        <title>The genome sequence of Microvirga sp. c23x22.</title>
        <authorList>
            <person name="Zhang X."/>
        </authorList>
    </citation>
    <scope>NUCLEOTIDE SEQUENCE [LARGE SCALE GENOMIC DNA]</scope>
    <source>
        <strain evidence="2">c23x22</strain>
    </source>
</reference>
<accession>A0ABX0VAD3</accession>
<comment type="caution">
    <text evidence="1">The sequence shown here is derived from an EMBL/GenBank/DDBJ whole genome shotgun (WGS) entry which is preliminary data.</text>
</comment>